<feature type="compositionally biased region" description="Gly residues" evidence="1">
    <location>
        <begin position="61"/>
        <end position="76"/>
    </location>
</feature>
<dbReference type="Proteomes" id="UP000298663">
    <property type="component" value="Unassembled WGS sequence"/>
</dbReference>
<sequence>MRSTQAISSTGIEAIVLIGGPIVHSVPHPTKLVSMQRREVVTSASRANDEPSGSTPPAGSSGQGANGGQGSSGGAPGPSTSGNSAQGQSPGSSGGNSGQPRDTVFRSFVIVNSQEDGEASVTIRNQNEYVSGTVRTIIRKVISMSASVVSRNYGTQASTSGIRPTPRTASVRGTVEPYEQRQFPSTHHSFTRTSQVAHSSSTLPSSSRDNVALSTGLPSYTTIGAGMIVAARPTESSAQHVVALGNSESTSFSTIDALFSMNRAEQPSESFRTVMDSSNNAPNLSLQANVPTYTTAFYQGQVENTRRIANETFSRTMADHRSAAVSGAMLFGSHALDNTRQSRELAEFVVHREETAASVASFRATANGGPSCSDDEEEEEEEMREFERKSNCMSDSERSSSASTPSSLERSRNSTREPSPVADREDGEEDSRISELDDIPAVNESEDDHPSSFSRDTEPFGLEYDNLRPSIPRLPRNDSFDGEIVPSLSSNIENGLESIKQQATSTQEVQTPAATPFSSGFLPGQPAQMYYQQAGTSNGYAAVPQHPYAMMNQPQYQANGPSAVSPSVPVPSNSLPPEQAQNMTTPSNGAVLNVTPRSSQQNVSSATAVASANNSPLAQPNQHHAPPSQFYSQGFPPYMQMGYPDSQRTLMMHQQQQMHMQAVAAQRFAQSNGFMQHQQFAQSQQNQQNWQGNVYDSYSDQVIIGQPGIDFGRNIYGDSARSAQNSALADPVAASEPPPPVPAKGRGRRATQNRNETGKPGRGRRKNQNDTEKRAAESIAVTPGTSSQMNAESYGVTAVECQQRRVALERGGTSSRALQNYPQTPALSQAMEAAVPRVQFHKQFSQQTYMQHPPQVYPNAQNDALRMPPPSFAPPRHPLNHGVMQSRGYPHNGQHNGSSVMPRPFMDASYFESARGQHEGTIVQMSSASTPESVRMNHSQTPTGGLTPPSSMNGRPSSGASPSNLNDVIAQQKSAQQAANHMPPRAPSVRARYPMMHPDHPQRLPMVMPFGVPSRAPYPNSFNGHPHQMEQNPPYFGQTEHPQFYPHPQIPHSQYQRNMMSVGNGYLQPHAPPQQINPTTSPSTSMTGYPANPNSFAAPEQVFQQSPNPVHPSSDIRQRQFEQQNRENVNTQPSGVGSDFAANGDQSRLSYTVSNSTLAAETGTSEHSENCWRTASRATHPSPVESNPAANTQAREDFRFFDQSKSLQSPLESAAPRLGPFADAYKPTNLPLPTPPLAENQNRLGASMQ</sequence>
<dbReference type="EMBL" id="AZBU02000001">
    <property type="protein sequence ID" value="TMS37066.1"/>
    <property type="molecule type" value="Genomic_DNA"/>
</dbReference>
<feature type="compositionally biased region" description="Polar residues" evidence="1">
    <location>
        <begin position="1074"/>
        <end position="1095"/>
    </location>
</feature>
<feature type="region of interest" description="Disordered" evidence="1">
    <location>
        <begin position="180"/>
        <end position="210"/>
    </location>
</feature>
<evidence type="ECO:0000256" key="1">
    <source>
        <dbReference type="SAM" id="MobiDB-lite"/>
    </source>
</evidence>
<organism evidence="2 3">
    <name type="scientific">Steinernema carpocapsae</name>
    <name type="common">Entomopathogenic nematode</name>
    <dbReference type="NCBI Taxonomy" id="34508"/>
    <lineage>
        <taxon>Eukaryota</taxon>
        <taxon>Metazoa</taxon>
        <taxon>Ecdysozoa</taxon>
        <taxon>Nematoda</taxon>
        <taxon>Chromadorea</taxon>
        <taxon>Rhabditida</taxon>
        <taxon>Tylenchina</taxon>
        <taxon>Panagrolaimomorpha</taxon>
        <taxon>Strongyloidoidea</taxon>
        <taxon>Steinernematidae</taxon>
        <taxon>Steinernema</taxon>
    </lineage>
</organism>
<name>A0A4U8UUR6_STECR</name>
<feature type="region of interest" description="Disordered" evidence="1">
    <location>
        <begin position="1160"/>
        <end position="1249"/>
    </location>
</feature>
<gene>
    <name evidence="2" type="ORF">L596_004081</name>
</gene>
<reference evidence="2 3" key="1">
    <citation type="journal article" date="2015" name="Genome Biol.">
        <title>Comparative genomics of Steinernema reveals deeply conserved gene regulatory networks.</title>
        <authorList>
            <person name="Dillman A.R."/>
            <person name="Macchietto M."/>
            <person name="Porter C.F."/>
            <person name="Rogers A."/>
            <person name="Williams B."/>
            <person name="Antoshechkin I."/>
            <person name="Lee M.M."/>
            <person name="Goodwin Z."/>
            <person name="Lu X."/>
            <person name="Lewis E.E."/>
            <person name="Goodrich-Blair H."/>
            <person name="Stock S.P."/>
            <person name="Adams B.J."/>
            <person name="Sternberg P.W."/>
            <person name="Mortazavi A."/>
        </authorList>
    </citation>
    <scope>NUCLEOTIDE SEQUENCE [LARGE SCALE GENOMIC DNA]</scope>
    <source>
        <strain evidence="2 3">ALL</strain>
    </source>
</reference>
<feature type="compositionally biased region" description="Polar residues" evidence="1">
    <location>
        <begin position="182"/>
        <end position="210"/>
    </location>
</feature>
<keyword evidence="3" id="KW-1185">Reference proteome</keyword>
<feature type="region of interest" description="Disordered" evidence="1">
    <location>
        <begin position="1123"/>
        <end position="1143"/>
    </location>
</feature>
<feature type="compositionally biased region" description="Low complexity" evidence="1">
    <location>
        <begin position="51"/>
        <end position="60"/>
    </location>
</feature>
<feature type="region of interest" description="Disordered" evidence="1">
    <location>
        <begin position="1063"/>
        <end position="1096"/>
    </location>
</feature>
<feature type="compositionally biased region" description="Low complexity" evidence="1">
    <location>
        <begin position="77"/>
        <end position="91"/>
    </location>
</feature>
<feature type="region of interest" description="Disordered" evidence="1">
    <location>
        <begin position="552"/>
        <end position="581"/>
    </location>
</feature>
<feature type="compositionally biased region" description="Low complexity" evidence="1">
    <location>
        <begin position="399"/>
        <end position="408"/>
    </location>
</feature>
<feature type="region of interest" description="Disordered" evidence="1">
    <location>
        <begin position="925"/>
        <end position="965"/>
    </location>
</feature>
<evidence type="ECO:0000313" key="3">
    <source>
        <dbReference type="Proteomes" id="UP000298663"/>
    </source>
</evidence>
<feature type="region of interest" description="Disordered" evidence="1">
    <location>
        <begin position="29"/>
        <end position="102"/>
    </location>
</feature>
<feature type="compositionally biased region" description="Polar residues" evidence="1">
    <location>
        <begin position="1239"/>
        <end position="1249"/>
    </location>
</feature>
<evidence type="ECO:0000313" key="2">
    <source>
        <dbReference type="EMBL" id="TMS37066.1"/>
    </source>
</evidence>
<feature type="compositionally biased region" description="Low complexity" evidence="1">
    <location>
        <begin position="561"/>
        <end position="577"/>
    </location>
</feature>
<feature type="compositionally biased region" description="Low complexity" evidence="1">
    <location>
        <begin position="598"/>
        <end position="615"/>
    </location>
</feature>
<proteinExistence type="predicted"/>
<feature type="region of interest" description="Disordered" evidence="1">
    <location>
        <begin position="361"/>
        <end position="479"/>
    </location>
</feature>
<protein>
    <submittedName>
        <fullName evidence="2">Uncharacterized protein</fullName>
    </submittedName>
</protein>
<feature type="compositionally biased region" description="Polar residues" evidence="1">
    <location>
        <begin position="1171"/>
        <end position="1193"/>
    </location>
</feature>
<comment type="caution">
    <text evidence="2">The sequence shown here is derived from an EMBL/GenBank/DDBJ whole genome shotgun (WGS) entry which is preliminary data.</text>
</comment>
<feature type="compositionally biased region" description="Acidic residues" evidence="1">
    <location>
        <begin position="373"/>
        <end position="384"/>
    </location>
</feature>
<feature type="region of interest" description="Disordered" evidence="1">
    <location>
        <begin position="722"/>
        <end position="791"/>
    </location>
</feature>
<feature type="region of interest" description="Disordered" evidence="1">
    <location>
        <begin position="596"/>
        <end position="626"/>
    </location>
</feature>
<accession>A0A4U8UUR6</accession>
<dbReference type="AlphaFoldDB" id="A0A4U8UUR6"/>
<feature type="compositionally biased region" description="Basic and acidic residues" evidence="1">
    <location>
        <begin position="767"/>
        <end position="776"/>
    </location>
</feature>
<feature type="compositionally biased region" description="Basic and acidic residues" evidence="1">
    <location>
        <begin position="385"/>
        <end position="398"/>
    </location>
</feature>
<reference evidence="2 3" key="2">
    <citation type="journal article" date="2019" name="G3 (Bethesda)">
        <title>Hybrid Assembly of the Genome of the Entomopathogenic Nematode Steinernema carpocapsae Identifies the X-Chromosome.</title>
        <authorList>
            <person name="Serra L."/>
            <person name="Macchietto M."/>
            <person name="Macias-Munoz A."/>
            <person name="McGill C.J."/>
            <person name="Rodriguez I.M."/>
            <person name="Rodriguez B."/>
            <person name="Murad R."/>
            <person name="Mortazavi A."/>
        </authorList>
    </citation>
    <scope>NUCLEOTIDE SEQUENCE [LARGE SCALE GENOMIC DNA]</scope>
    <source>
        <strain evidence="2 3">ALL</strain>
    </source>
</reference>